<dbReference type="STRING" id="1852522.SAMN06295960_2749"/>
<evidence type="ECO:0000313" key="7">
    <source>
        <dbReference type="Proteomes" id="UP000193834"/>
    </source>
</evidence>
<evidence type="ECO:0000256" key="2">
    <source>
        <dbReference type="ARBA" id="ARBA00022475"/>
    </source>
</evidence>
<protein>
    <submittedName>
        <fullName evidence="6">ATP synthase protein I</fullName>
    </submittedName>
</protein>
<dbReference type="InterPro" id="IPR005598">
    <property type="entry name" value="ATP_synth_I"/>
</dbReference>
<reference evidence="6 7" key="1">
    <citation type="submission" date="2017-04" db="EMBL/GenBank/DDBJ databases">
        <authorList>
            <person name="Afonso C.L."/>
            <person name="Miller P.J."/>
            <person name="Scott M.A."/>
            <person name="Spackman E."/>
            <person name="Goraichik I."/>
            <person name="Dimitrov K.M."/>
            <person name="Suarez D.L."/>
            <person name="Swayne D.E."/>
        </authorList>
    </citation>
    <scope>NUCLEOTIDE SEQUENCE [LARGE SCALE GENOMIC DNA]</scope>
    <source>
        <strain evidence="6 7">11</strain>
    </source>
</reference>
<keyword evidence="2" id="KW-1003">Cell membrane</keyword>
<dbReference type="RefSeq" id="WP_085494912.1">
    <property type="nucleotide sequence ID" value="NZ_FXAZ01000003.1"/>
</dbReference>
<evidence type="ECO:0000256" key="5">
    <source>
        <dbReference type="ARBA" id="ARBA00023136"/>
    </source>
</evidence>
<dbReference type="OrthoDB" id="2678639at2"/>
<keyword evidence="3" id="KW-0812">Transmembrane</keyword>
<proteinExistence type="predicted"/>
<sequence length="125" mass="13734">MNEMHAIVNGTTRVTFLLMSALLFGYALLPDYRAETLGMTLGLAAGLINVRYLSMKVAQVSEIATQSNKKRVSLGFVTRLCIGLLVVMFAVKFEQVSLVFTIIGLFMAQLLILVVALVLSLKNKH</sequence>
<dbReference type="AlphaFoldDB" id="A0A1X7KV05"/>
<name>A0A1X7KV05_9BACL</name>
<keyword evidence="5" id="KW-0472">Membrane</keyword>
<evidence type="ECO:0000313" key="6">
    <source>
        <dbReference type="EMBL" id="SMG45414.1"/>
    </source>
</evidence>
<dbReference type="Pfam" id="PF03899">
    <property type="entry name" value="ATP-synt_I"/>
    <property type="match status" value="1"/>
</dbReference>
<organism evidence="6 7">
    <name type="scientific">Paenibacillus aquistagni</name>
    <dbReference type="NCBI Taxonomy" id="1852522"/>
    <lineage>
        <taxon>Bacteria</taxon>
        <taxon>Bacillati</taxon>
        <taxon>Bacillota</taxon>
        <taxon>Bacilli</taxon>
        <taxon>Bacillales</taxon>
        <taxon>Paenibacillaceae</taxon>
        <taxon>Paenibacillus</taxon>
    </lineage>
</organism>
<evidence type="ECO:0000256" key="1">
    <source>
        <dbReference type="ARBA" id="ARBA00004651"/>
    </source>
</evidence>
<keyword evidence="4" id="KW-1133">Transmembrane helix</keyword>
<keyword evidence="7" id="KW-1185">Reference proteome</keyword>
<dbReference type="Proteomes" id="UP000193834">
    <property type="component" value="Unassembled WGS sequence"/>
</dbReference>
<dbReference type="EMBL" id="FXAZ01000003">
    <property type="protein sequence ID" value="SMG45414.1"/>
    <property type="molecule type" value="Genomic_DNA"/>
</dbReference>
<accession>A0A1X7KV05</accession>
<gene>
    <name evidence="6" type="ORF">SAMN06295960_2749</name>
</gene>
<evidence type="ECO:0000256" key="3">
    <source>
        <dbReference type="ARBA" id="ARBA00022692"/>
    </source>
</evidence>
<dbReference type="GO" id="GO:0005886">
    <property type="term" value="C:plasma membrane"/>
    <property type="evidence" value="ECO:0007669"/>
    <property type="project" value="UniProtKB-SubCell"/>
</dbReference>
<comment type="subcellular location">
    <subcellularLocation>
        <location evidence="1">Cell membrane</location>
        <topology evidence="1">Multi-pass membrane protein</topology>
    </subcellularLocation>
</comment>
<evidence type="ECO:0000256" key="4">
    <source>
        <dbReference type="ARBA" id="ARBA00022989"/>
    </source>
</evidence>